<evidence type="ECO:0000313" key="8">
    <source>
        <dbReference type="EMBL" id="OZC06626.1"/>
    </source>
</evidence>
<feature type="transmembrane region" description="Helical" evidence="7">
    <location>
        <begin position="276"/>
        <end position="296"/>
    </location>
</feature>
<protein>
    <recommendedName>
        <fullName evidence="4">Trehalase</fullName>
        <ecNumber evidence="3">3.2.1.28</ecNumber>
    </recommendedName>
    <alternativeName>
        <fullName evidence="5">Alpha,alpha-trehalase</fullName>
    </alternativeName>
    <alternativeName>
        <fullName evidence="6">Alpha,alpha-trehalose glucohydrolase</fullName>
    </alternativeName>
</protein>
<dbReference type="PANTHER" id="PTHR23403">
    <property type="entry name" value="TREHALASE"/>
    <property type="match status" value="1"/>
</dbReference>
<gene>
    <name evidence="8" type="ORF">X798_06378</name>
</gene>
<organism evidence="8 9">
    <name type="scientific">Onchocerca flexuosa</name>
    <dbReference type="NCBI Taxonomy" id="387005"/>
    <lineage>
        <taxon>Eukaryota</taxon>
        <taxon>Metazoa</taxon>
        <taxon>Ecdysozoa</taxon>
        <taxon>Nematoda</taxon>
        <taxon>Chromadorea</taxon>
        <taxon>Rhabditida</taxon>
        <taxon>Spirurina</taxon>
        <taxon>Spiruromorpha</taxon>
        <taxon>Filarioidea</taxon>
        <taxon>Onchocercidae</taxon>
        <taxon>Onchocerca</taxon>
    </lineage>
</organism>
<evidence type="ECO:0000256" key="7">
    <source>
        <dbReference type="SAM" id="Phobius"/>
    </source>
</evidence>
<sequence length="297" mass="33914">MPTGKQKLILLALLLLAIIIIIRYKYSGIIMTKLEATKENHPEEGWLKGMIEYGKYGIMTMKDKLDSLDDKKLQMIPFMKQHHAAVDFVRTALLVCKEVLQKRGIIRIGNIDTINITTVSDTVAGGDKVKDTVIHESTKKDESGDANKMMKSTESKDEHHIAIPNNEDVISSTVEVPEWACDERHSPNYMIYCQGDLLHAVMMLNIFKDSKTFVDKPLKRDPAEIAADFKRKFPRDITANDSEAIRQFIDENFDEEGHELEKYDQSFCSFQQISQIILVQYLSLIVYLIISLFGLIL</sequence>
<dbReference type="Pfam" id="PF01204">
    <property type="entry name" value="Trehalase"/>
    <property type="match status" value="1"/>
</dbReference>
<name>A0A238BP30_9BILA</name>
<comment type="similarity">
    <text evidence="2">Belongs to the glycosyl hydrolase 37 family.</text>
</comment>
<dbReference type="InterPro" id="IPR001661">
    <property type="entry name" value="Glyco_hydro_37"/>
</dbReference>
<keyword evidence="9" id="KW-1185">Reference proteome</keyword>
<keyword evidence="7" id="KW-0812">Transmembrane</keyword>
<dbReference type="EC" id="3.2.1.28" evidence="3"/>
<dbReference type="InterPro" id="IPR008928">
    <property type="entry name" value="6-hairpin_glycosidase_sf"/>
</dbReference>
<dbReference type="SUPFAM" id="SSF48208">
    <property type="entry name" value="Six-hairpin glycosidases"/>
    <property type="match status" value="1"/>
</dbReference>
<dbReference type="InterPro" id="IPR012341">
    <property type="entry name" value="6hp_glycosidase-like_sf"/>
</dbReference>
<dbReference type="OrthoDB" id="5868583at2759"/>
<dbReference type="EMBL" id="KZ270081">
    <property type="protein sequence ID" value="OZC06626.1"/>
    <property type="molecule type" value="Genomic_DNA"/>
</dbReference>
<evidence type="ECO:0000256" key="5">
    <source>
        <dbReference type="ARBA" id="ARBA00030473"/>
    </source>
</evidence>
<dbReference type="Gene3D" id="1.50.10.10">
    <property type="match status" value="1"/>
</dbReference>
<keyword evidence="7" id="KW-1133">Transmembrane helix</keyword>
<dbReference type="PANTHER" id="PTHR23403:SF1">
    <property type="entry name" value="TREHALASE"/>
    <property type="match status" value="1"/>
</dbReference>
<proteinExistence type="inferred from homology"/>
<dbReference type="GO" id="GO:0005993">
    <property type="term" value="P:trehalose catabolic process"/>
    <property type="evidence" value="ECO:0007669"/>
    <property type="project" value="TreeGrafter"/>
</dbReference>
<keyword evidence="7" id="KW-0472">Membrane</keyword>
<evidence type="ECO:0000256" key="2">
    <source>
        <dbReference type="ARBA" id="ARBA00005615"/>
    </source>
</evidence>
<dbReference type="Proteomes" id="UP000242913">
    <property type="component" value="Unassembled WGS sequence"/>
</dbReference>
<dbReference type="GO" id="GO:0004555">
    <property type="term" value="F:alpha,alpha-trehalase activity"/>
    <property type="evidence" value="ECO:0007669"/>
    <property type="project" value="UniProtKB-EC"/>
</dbReference>
<evidence type="ECO:0000256" key="6">
    <source>
        <dbReference type="ARBA" id="ARBA00031637"/>
    </source>
</evidence>
<reference evidence="8 9" key="1">
    <citation type="submission" date="2015-12" db="EMBL/GenBank/DDBJ databases">
        <title>Draft genome of the nematode, Onchocerca flexuosa.</title>
        <authorList>
            <person name="Mitreva M."/>
        </authorList>
    </citation>
    <scope>NUCLEOTIDE SEQUENCE [LARGE SCALE GENOMIC DNA]</scope>
    <source>
        <strain evidence="8">Red Deer</strain>
    </source>
</reference>
<evidence type="ECO:0000256" key="3">
    <source>
        <dbReference type="ARBA" id="ARBA00012757"/>
    </source>
</evidence>
<dbReference type="AlphaFoldDB" id="A0A238BP30"/>
<comment type="catalytic activity">
    <reaction evidence="1">
        <text>alpha,alpha-trehalose + H2O = alpha-D-glucose + beta-D-glucose</text>
        <dbReference type="Rhea" id="RHEA:32675"/>
        <dbReference type="ChEBI" id="CHEBI:15377"/>
        <dbReference type="ChEBI" id="CHEBI:15903"/>
        <dbReference type="ChEBI" id="CHEBI:16551"/>
        <dbReference type="ChEBI" id="CHEBI:17925"/>
        <dbReference type="EC" id="3.2.1.28"/>
    </reaction>
</comment>
<evidence type="ECO:0000313" key="9">
    <source>
        <dbReference type="Proteomes" id="UP000242913"/>
    </source>
</evidence>
<accession>A0A238BP30</accession>
<evidence type="ECO:0000256" key="1">
    <source>
        <dbReference type="ARBA" id="ARBA00001576"/>
    </source>
</evidence>
<evidence type="ECO:0000256" key="4">
    <source>
        <dbReference type="ARBA" id="ARBA00019905"/>
    </source>
</evidence>